<sequence>MQRCLEDARTFRDADCSSEHQLVVTRFKLKIKTVIKPQRSIVESLKEVAQEVVEYNRKTKEQWISESTWDIIDQRAKVKILVNRHEHNTTCTREYLDDLKAHYIRPNKQVKTRTRNDKRVYLETMADQAEVTSRWRNSRTVYAITTEVAGISKASSTQVENEEGILIIQIT</sequence>
<gene>
    <name evidence="1" type="ORF">QYM36_010042</name>
</gene>
<comment type="caution">
    <text evidence="1">The sequence shown here is derived from an EMBL/GenBank/DDBJ whole genome shotgun (WGS) entry which is preliminary data.</text>
</comment>
<organism evidence="1 2">
    <name type="scientific">Artemia franciscana</name>
    <name type="common">Brine shrimp</name>
    <name type="synonym">Artemia sanfranciscana</name>
    <dbReference type="NCBI Taxonomy" id="6661"/>
    <lineage>
        <taxon>Eukaryota</taxon>
        <taxon>Metazoa</taxon>
        <taxon>Ecdysozoa</taxon>
        <taxon>Arthropoda</taxon>
        <taxon>Crustacea</taxon>
        <taxon>Branchiopoda</taxon>
        <taxon>Anostraca</taxon>
        <taxon>Artemiidae</taxon>
        <taxon>Artemia</taxon>
    </lineage>
</organism>
<accession>A0AA88L3F8</accession>
<name>A0AA88L3F8_ARTSF</name>
<dbReference type="EMBL" id="JAVRJZ010000012">
    <property type="protein sequence ID" value="KAK2715257.1"/>
    <property type="molecule type" value="Genomic_DNA"/>
</dbReference>
<evidence type="ECO:0000313" key="1">
    <source>
        <dbReference type="EMBL" id="KAK2715257.1"/>
    </source>
</evidence>
<keyword evidence="2" id="KW-1185">Reference proteome</keyword>
<dbReference type="AlphaFoldDB" id="A0AA88L3F8"/>
<reference evidence="1" key="1">
    <citation type="submission" date="2023-07" db="EMBL/GenBank/DDBJ databases">
        <title>Chromosome-level genome assembly of Artemia franciscana.</title>
        <authorList>
            <person name="Jo E."/>
        </authorList>
    </citation>
    <scope>NUCLEOTIDE SEQUENCE</scope>
    <source>
        <tissue evidence="1">Whole body</tissue>
    </source>
</reference>
<evidence type="ECO:0000313" key="2">
    <source>
        <dbReference type="Proteomes" id="UP001187531"/>
    </source>
</evidence>
<proteinExistence type="predicted"/>
<dbReference type="Proteomes" id="UP001187531">
    <property type="component" value="Unassembled WGS sequence"/>
</dbReference>
<protein>
    <submittedName>
        <fullName evidence="1">Uncharacterized protein</fullName>
    </submittedName>
</protein>